<evidence type="ECO:0000313" key="3">
    <source>
        <dbReference type="Proteomes" id="UP000630936"/>
    </source>
</evidence>
<dbReference type="AlphaFoldDB" id="A0A918UZL4"/>
<sequence length="104" mass="11289">MRGLAAPPDDQRPPDGTPRLTGRLWGTLPCPNRKMARIPACQTACMGCLPEWVPDLRVWGVWDQAGPGVAPWGNPYTDSTSNTPDTVLPARAPLAARPQPPRRP</sequence>
<dbReference type="EMBL" id="BMWG01000019">
    <property type="protein sequence ID" value="GGZ49767.1"/>
    <property type="molecule type" value="Genomic_DNA"/>
</dbReference>
<accession>A0A918UZL4</accession>
<feature type="region of interest" description="Disordered" evidence="1">
    <location>
        <begin position="1"/>
        <end position="23"/>
    </location>
</feature>
<evidence type="ECO:0000256" key="1">
    <source>
        <dbReference type="SAM" id="MobiDB-lite"/>
    </source>
</evidence>
<reference evidence="2" key="1">
    <citation type="journal article" date="2014" name="Int. J. Syst. Evol. Microbiol.">
        <title>Complete genome sequence of Corynebacterium casei LMG S-19264T (=DSM 44701T), isolated from a smear-ripened cheese.</title>
        <authorList>
            <consortium name="US DOE Joint Genome Institute (JGI-PGF)"/>
            <person name="Walter F."/>
            <person name="Albersmeier A."/>
            <person name="Kalinowski J."/>
            <person name="Ruckert C."/>
        </authorList>
    </citation>
    <scope>NUCLEOTIDE SEQUENCE</scope>
    <source>
        <strain evidence="2">JCM 4988</strain>
    </source>
</reference>
<protein>
    <submittedName>
        <fullName evidence="2">Uncharacterized protein</fullName>
    </submittedName>
</protein>
<feature type="compositionally biased region" description="Polar residues" evidence="1">
    <location>
        <begin position="76"/>
        <end position="85"/>
    </location>
</feature>
<proteinExistence type="predicted"/>
<reference evidence="2" key="2">
    <citation type="submission" date="2020-09" db="EMBL/GenBank/DDBJ databases">
        <authorList>
            <person name="Sun Q."/>
            <person name="Ohkuma M."/>
        </authorList>
    </citation>
    <scope>NUCLEOTIDE SEQUENCE</scope>
    <source>
        <strain evidence="2">JCM 4988</strain>
    </source>
</reference>
<feature type="region of interest" description="Disordered" evidence="1">
    <location>
        <begin position="67"/>
        <end position="104"/>
    </location>
</feature>
<dbReference type="Proteomes" id="UP000630936">
    <property type="component" value="Unassembled WGS sequence"/>
</dbReference>
<organism evidence="2 3">
    <name type="scientific">Streptomyces inusitatus</name>
    <dbReference type="NCBI Taxonomy" id="68221"/>
    <lineage>
        <taxon>Bacteria</taxon>
        <taxon>Bacillati</taxon>
        <taxon>Actinomycetota</taxon>
        <taxon>Actinomycetes</taxon>
        <taxon>Kitasatosporales</taxon>
        <taxon>Streptomycetaceae</taxon>
        <taxon>Streptomyces</taxon>
    </lineage>
</organism>
<name>A0A918UZL4_9ACTN</name>
<gene>
    <name evidence="2" type="ORF">GCM10010387_50060</name>
</gene>
<comment type="caution">
    <text evidence="2">The sequence shown here is derived from an EMBL/GenBank/DDBJ whole genome shotgun (WGS) entry which is preliminary data.</text>
</comment>
<evidence type="ECO:0000313" key="2">
    <source>
        <dbReference type="EMBL" id="GGZ49767.1"/>
    </source>
</evidence>
<feature type="compositionally biased region" description="Low complexity" evidence="1">
    <location>
        <begin position="88"/>
        <end position="97"/>
    </location>
</feature>
<keyword evidence="3" id="KW-1185">Reference proteome</keyword>